<keyword evidence="3" id="KW-1015">Disulfide bond</keyword>
<keyword evidence="2 5" id="KW-0732">Signal</keyword>
<evidence type="ECO:0000313" key="8">
    <source>
        <dbReference type="Proteomes" id="UP001295444"/>
    </source>
</evidence>
<comment type="similarity">
    <text evidence="1">Belongs to the folate receptor family.</text>
</comment>
<gene>
    <name evidence="7" type="ORF">PECUL_23A040058</name>
</gene>
<evidence type="ECO:0000256" key="3">
    <source>
        <dbReference type="ARBA" id="ARBA00023157"/>
    </source>
</evidence>
<feature type="region of interest" description="Disordered" evidence="4">
    <location>
        <begin position="194"/>
        <end position="263"/>
    </location>
</feature>
<feature type="signal peptide" evidence="5">
    <location>
        <begin position="1"/>
        <end position="20"/>
    </location>
</feature>
<dbReference type="InterPro" id="IPR004269">
    <property type="entry name" value="Folate_rcpt"/>
</dbReference>
<feature type="region of interest" description="Disordered" evidence="4">
    <location>
        <begin position="315"/>
        <end position="335"/>
    </location>
</feature>
<dbReference type="Proteomes" id="UP001295444">
    <property type="component" value="Chromosome 03"/>
</dbReference>
<dbReference type="EMBL" id="OW240914">
    <property type="protein sequence ID" value="CAH2272942.1"/>
    <property type="molecule type" value="Genomic_DNA"/>
</dbReference>
<sequence>MTALILLLLESLLVFSLSTASPETCLSNGKQYKLTPSAEPGLWKCQQYSKNACCSPEHLHTNLPSPFPWDQCGPLSHRCKAQISRVECMYLCSPHISKWGDPESASGLNKLPLCIGFCNQWLQACKDDLICQGDPTSSANSSNSCVTFAQAFASSMQLCDTIWDNSFATEEQPNLCITPKNSLPIEPRRALHKRDIQMNPSISDLDNTEEGPSGSSDLQNDIPMKRTRRALIKRNVVELPTTPELENAEEGPSGSSDLQNEQPKERLRRALQNVFDLDNIEEGPSGSSDLQNDIPIKRMRRALFKSNVFELPSAPELENAEEGPSGSSDLQNEQPKERLRRALQNVFDLDNIEEGPSGSSDLQNDIPIKRMRRALFKRMSLSFLPLLN</sequence>
<evidence type="ECO:0000313" key="7">
    <source>
        <dbReference type="EMBL" id="CAH2272942.1"/>
    </source>
</evidence>
<reference evidence="7" key="1">
    <citation type="submission" date="2022-03" db="EMBL/GenBank/DDBJ databases">
        <authorList>
            <person name="Alioto T."/>
            <person name="Alioto T."/>
            <person name="Gomez Garrido J."/>
        </authorList>
    </citation>
    <scope>NUCLEOTIDE SEQUENCE</scope>
</reference>
<evidence type="ECO:0000256" key="4">
    <source>
        <dbReference type="SAM" id="MobiDB-lite"/>
    </source>
</evidence>
<proteinExistence type="inferred from homology"/>
<dbReference type="PANTHER" id="PTHR10517">
    <property type="entry name" value="FOLATE RECEPTOR"/>
    <property type="match status" value="1"/>
</dbReference>
<organism evidence="7 8">
    <name type="scientific">Pelobates cultripes</name>
    <name type="common">Western spadefoot toad</name>
    <dbReference type="NCBI Taxonomy" id="61616"/>
    <lineage>
        <taxon>Eukaryota</taxon>
        <taxon>Metazoa</taxon>
        <taxon>Chordata</taxon>
        <taxon>Craniata</taxon>
        <taxon>Vertebrata</taxon>
        <taxon>Euteleostomi</taxon>
        <taxon>Amphibia</taxon>
        <taxon>Batrachia</taxon>
        <taxon>Anura</taxon>
        <taxon>Pelobatoidea</taxon>
        <taxon>Pelobatidae</taxon>
        <taxon>Pelobates</taxon>
    </lineage>
</organism>
<keyword evidence="8" id="KW-1185">Reference proteome</keyword>
<evidence type="ECO:0000259" key="6">
    <source>
        <dbReference type="Pfam" id="PF03024"/>
    </source>
</evidence>
<dbReference type="GO" id="GO:0032217">
    <property type="term" value="F:riboflavin transmembrane transporter activity"/>
    <property type="evidence" value="ECO:0007669"/>
    <property type="project" value="TreeGrafter"/>
</dbReference>
<dbReference type="AlphaFoldDB" id="A0AAD1RJU5"/>
<evidence type="ECO:0000256" key="2">
    <source>
        <dbReference type="ARBA" id="ARBA00022729"/>
    </source>
</evidence>
<protein>
    <recommendedName>
        <fullName evidence="6">Folate receptor-like domain-containing protein</fullName>
    </recommendedName>
</protein>
<dbReference type="GO" id="GO:1902444">
    <property type="term" value="F:riboflavin binding"/>
    <property type="evidence" value="ECO:0007669"/>
    <property type="project" value="TreeGrafter"/>
</dbReference>
<dbReference type="GO" id="GO:0009897">
    <property type="term" value="C:external side of plasma membrane"/>
    <property type="evidence" value="ECO:0007669"/>
    <property type="project" value="TreeGrafter"/>
</dbReference>
<dbReference type="Pfam" id="PF03024">
    <property type="entry name" value="Folate_rec"/>
    <property type="match status" value="1"/>
</dbReference>
<dbReference type="PANTHER" id="PTHR10517:SF26">
    <property type="entry name" value="RETBINDIN"/>
    <property type="match status" value="1"/>
</dbReference>
<feature type="chain" id="PRO_5042048785" description="Folate receptor-like domain-containing protein" evidence="5">
    <location>
        <begin position="21"/>
        <end position="388"/>
    </location>
</feature>
<feature type="domain" description="Folate receptor-like" evidence="6">
    <location>
        <begin position="25"/>
        <end position="177"/>
    </location>
</feature>
<evidence type="ECO:0000256" key="5">
    <source>
        <dbReference type="SAM" id="SignalP"/>
    </source>
</evidence>
<evidence type="ECO:0000256" key="1">
    <source>
        <dbReference type="ARBA" id="ARBA00007932"/>
    </source>
</evidence>
<accession>A0AAD1RJU5</accession>
<dbReference type="GO" id="GO:0038023">
    <property type="term" value="F:signaling receptor activity"/>
    <property type="evidence" value="ECO:0007669"/>
    <property type="project" value="TreeGrafter"/>
</dbReference>
<name>A0AAD1RJU5_PELCU</name>
<dbReference type="InterPro" id="IPR018143">
    <property type="entry name" value="Folate_rcpt-like"/>
</dbReference>